<dbReference type="KEGG" id="vbo:CKY39_21685"/>
<dbReference type="Gene3D" id="1.10.3720.10">
    <property type="entry name" value="MetI-like"/>
    <property type="match status" value="1"/>
</dbReference>
<dbReference type="GO" id="GO:0043190">
    <property type="term" value="C:ATP-binding cassette (ABC) transporter complex"/>
    <property type="evidence" value="ECO:0007669"/>
    <property type="project" value="InterPro"/>
</dbReference>
<evidence type="ECO:0000313" key="11">
    <source>
        <dbReference type="Proteomes" id="UP000217154"/>
    </source>
</evidence>
<evidence type="ECO:0000256" key="4">
    <source>
        <dbReference type="ARBA" id="ARBA00022475"/>
    </source>
</evidence>
<feature type="transmembrane region" description="Helical" evidence="8">
    <location>
        <begin position="91"/>
        <end position="115"/>
    </location>
</feature>
<gene>
    <name evidence="10" type="ORF">CKY39_21685</name>
</gene>
<evidence type="ECO:0000259" key="9">
    <source>
        <dbReference type="PROSITE" id="PS50928"/>
    </source>
</evidence>
<evidence type="ECO:0000256" key="6">
    <source>
        <dbReference type="ARBA" id="ARBA00022989"/>
    </source>
</evidence>
<accession>A0A250DME6</accession>
<feature type="transmembrane region" description="Helical" evidence="8">
    <location>
        <begin position="166"/>
        <end position="188"/>
    </location>
</feature>
<dbReference type="EMBL" id="CP023284">
    <property type="protein sequence ID" value="ATA55547.1"/>
    <property type="molecule type" value="Genomic_DNA"/>
</dbReference>
<dbReference type="InterPro" id="IPR000515">
    <property type="entry name" value="MetI-like"/>
</dbReference>
<dbReference type="AlphaFoldDB" id="A0A250DME6"/>
<organism evidence="10 11">
    <name type="scientific">Variovorax boronicumulans</name>
    <dbReference type="NCBI Taxonomy" id="436515"/>
    <lineage>
        <taxon>Bacteria</taxon>
        <taxon>Pseudomonadati</taxon>
        <taxon>Pseudomonadota</taxon>
        <taxon>Betaproteobacteria</taxon>
        <taxon>Burkholderiales</taxon>
        <taxon>Comamonadaceae</taxon>
        <taxon>Variovorax</taxon>
    </lineage>
</organism>
<proteinExistence type="inferred from homology"/>
<keyword evidence="5 8" id="KW-0812">Transmembrane</keyword>
<dbReference type="PANTHER" id="PTHR30614">
    <property type="entry name" value="MEMBRANE COMPONENT OF AMINO ACID ABC TRANSPORTER"/>
    <property type="match status" value="1"/>
</dbReference>
<feature type="transmembrane region" description="Helical" evidence="8">
    <location>
        <begin position="17"/>
        <end position="46"/>
    </location>
</feature>
<name>A0A250DME6_9BURK</name>
<comment type="similarity">
    <text evidence="2">Belongs to the binding-protein-dependent transport system permease family. HisMQ subfamily.</text>
</comment>
<dbReference type="InterPro" id="IPR043429">
    <property type="entry name" value="ArtM/GltK/GlnP/TcyL/YhdX-like"/>
</dbReference>
<dbReference type="Pfam" id="PF00528">
    <property type="entry name" value="BPD_transp_1"/>
    <property type="match status" value="1"/>
</dbReference>
<feature type="transmembrane region" description="Helical" evidence="8">
    <location>
        <begin position="67"/>
        <end position="85"/>
    </location>
</feature>
<dbReference type="SUPFAM" id="SSF161098">
    <property type="entry name" value="MetI-like"/>
    <property type="match status" value="1"/>
</dbReference>
<keyword evidence="6 8" id="KW-1133">Transmembrane helix</keyword>
<dbReference type="InterPro" id="IPR010065">
    <property type="entry name" value="AA_ABC_transptr_permease_3TM"/>
</dbReference>
<evidence type="ECO:0000313" key="10">
    <source>
        <dbReference type="EMBL" id="ATA55547.1"/>
    </source>
</evidence>
<protein>
    <submittedName>
        <fullName evidence="10">ABC transporter permease</fullName>
    </submittedName>
</protein>
<feature type="transmembrane region" description="Helical" evidence="8">
    <location>
        <begin position="200"/>
        <end position="222"/>
    </location>
</feature>
<evidence type="ECO:0000256" key="1">
    <source>
        <dbReference type="ARBA" id="ARBA00004429"/>
    </source>
</evidence>
<dbReference type="NCBIfam" id="TIGR01726">
    <property type="entry name" value="HEQRo_perm_3TM"/>
    <property type="match status" value="1"/>
</dbReference>
<evidence type="ECO:0000256" key="7">
    <source>
        <dbReference type="ARBA" id="ARBA00023136"/>
    </source>
</evidence>
<evidence type="ECO:0000256" key="3">
    <source>
        <dbReference type="ARBA" id="ARBA00022448"/>
    </source>
</evidence>
<evidence type="ECO:0000256" key="2">
    <source>
        <dbReference type="ARBA" id="ARBA00010072"/>
    </source>
</evidence>
<dbReference type="CDD" id="cd06261">
    <property type="entry name" value="TM_PBP2"/>
    <property type="match status" value="1"/>
</dbReference>
<evidence type="ECO:0000256" key="5">
    <source>
        <dbReference type="ARBA" id="ARBA00022692"/>
    </source>
</evidence>
<keyword evidence="3 8" id="KW-0813">Transport</keyword>
<keyword evidence="7 8" id="KW-0472">Membrane</keyword>
<dbReference type="InterPro" id="IPR035906">
    <property type="entry name" value="MetI-like_sf"/>
</dbReference>
<comment type="subcellular location">
    <subcellularLocation>
        <location evidence="1">Cell inner membrane</location>
        <topology evidence="1">Multi-pass membrane protein</topology>
    </subcellularLocation>
    <subcellularLocation>
        <location evidence="8">Cell membrane</location>
        <topology evidence="8">Multi-pass membrane protein</topology>
    </subcellularLocation>
</comment>
<dbReference type="GO" id="GO:0022857">
    <property type="term" value="F:transmembrane transporter activity"/>
    <property type="evidence" value="ECO:0007669"/>
    <property type="project" value="InterPro"/>
</dbReference>
<keyword evidence="4" id="KW-1003">Cell membrane</keyword>
<dbReference type="GO" id="GO:0006865">
    <property type="term" value="P:amino acid transport"/>
    <property type="evidence" value="ECO:0007669"/>
    <property type="project" value="TreeGrafter"/>
</dbReference>
<sequence length="233" mass="25499">MLDLNFGAVLNGRYLDWLIAGACNTLVLFAAAWVSGLLLALVVVSMRQSGLAGLHAVSKGFVGYHRNVPGLVQIFIWYFGVPQVLPEVWQAWINAHGSEFIFVWIALTLNAAAFMSEDLRSGVRSLSSTQMEAARALGLSYAKAMRFVVLPQALRVAVPPLTNQSLGLFKATSLAMAIGLAELTYAAHQIESESFRTFEVYAIASIFYWVCSFALMGIGHAWSVRLDPLRGVR</sequence>
<dbReference type="RefSeq" id="WP_095745900.1">
    <property type="nucleotide sequence ID" value="NZ_CP023284.1"/>
</dbReference>
<dbReference type="Proteomes" id="UP000217154">
    <property type="component" value="Chromosome"/>
</dbReference>
<feature type="domain" description="ABC transmembrane type-1" evidence="9">
    <location>
        <begin position="22"/>
        <end position="219"/>
    </location>
</feature>
<evidence type="ECO:0000256" key="8">
    <source>
        <dbReference type="RuleBase" id="RU363032"/>
    </source>
</evidence>
<reference evidence="10 11" key="1">
    <citation type="submission" date="2017-09" db="EMBL/GenBank/DDBJ databases">
        <title>The diverse metabolic capabilities of V. boronicumulans make it an excellent choice for continued studies on novel biodegradation.</title>
        <authorList>
            <person name="Sun S."/>
        </authorList>
    </citation>
    <scope>NUCLEOTIDE SEQUENCE [LARGE SCALE GENOMIC DNA]</scope>
    <source>
        <strain evidence="10 11">J1</strain>
    </source>
</reference>
<dbReference type="PROSITE" id="PS50928">
    <property type="entry name" value="ABC_TM1"/>
    <property type="match status" value="1"/>
</dbReference>
<dbReference type="PANTHER" id="PTHR30614:SF47">
    <property type="entry name" value="ABC TRANSPORTER PERMEASE"/>
    <property type="match status" value="1"/>
</dbReference>